<dbReference type="InterPro" id="IPR014729">
    <property type="entry name" value="Rossmann-like_a/b/a_fold"/>
</dbReference>
<proteinExistence type="predicted"/>
<keyword evidence="3" id="KW-1185">Reference proteome</keyword>
<feature type="compositionally biased region" description="Polar residues" evidence="1">
    <location>
        <begin position="1"/>
        <end position="24"/>
    </location>
</feature>
<dbReference type="Proteomes" id="UP000769157">
    <property type="component" value="Unassembled WGS sequence"/>
</dbReference>
<dbReference type="Gene3D" id="3.40.50.620">
    <property type="entry name" value="HUPs"/>
    <property type="match status" value="1"/>
</dbReference>
<comment type="caution">
    <text evidence="2">The sequence shown here is derived from an EMBL/GenBank/DDBJ whole genome shotgun (WGS) entry which is preliminary data.</text>
</comment>
<feature type="compositionally biased region" description="Basic and acidic residues" evidence="1">
    <location>
        <begin position="661"/>
        <end position="670"/>
    </location>
</feature>
<feature type="region of interest" description="Disordered" evidence="1">
    <location>
        <begin position="1"/>
        <end position="37"/>
    </location>
</feature>
<dbReference type="PANTHER" id="PTHR47815">
    <property type="entry name" value="UNIVERSAL STRESS PROTEIN A FAMILY PROTEIN C25B2.10"/>
    <property type="match status" value="1"/>
</dbReference>
<feature type="region of interest" description="Disordered" evidence="1">
    <location>
        <begin position="571"/>
        <end position="679"/>
    </location>
</feature>
<organism evidence="2 3">
    <name type="scientific">Ogataea philodendri</name>
    <dbReference type="NCBI Taxonomy" id="1378263"/>
    <lineage>
        <taxon>Eukaryota</taxon>
        <taxon>Fungi</taxon>
        <taxon>Dikarya</taxon>
        <taxon>Ascomycota</taxon>
        <taxon>Saccharomycotina</taxon>
        <taxon>Pichiomycetes</taxon>
        <taxon>Pichiales</taxon>
        <taxon>Pichiaceae</taxon>
        <taxon>Ogataea</taxon>
    </lineage>
</organism>
<dbReference type="RefSeq" id="XP_046061829.1">
    <property type="nucleotide sequence ID" value="XM_046204288.1"/>
</dbReference>
<protein>
    <submittedName>
        <fullName evidence="2">Uncharacterized protein</fullName>
    </submittedName>
</protein>
<feature type="region of interest" description="Disordered" evidence="1">
    <location>
        <begin position="167"/>
        <end position="212"/>
    </location>
</feature>
<sequence>MNSAQSAGLITESTGDSLSPSSTVEPAPFTGEGLAHTISDTNRLTRVQSPYTYPLSKAKTHQASGFYDHPKADNKPLPAYKTVHLDHVLSEFRPVEPRSIFDGEKKPVLIRSRSVVPARAAANYERRVSFDTVNLQVADEGQESSDDEFEYEMGMSFDRDRMNRRENLLNTGGWGPSAGQRSSSPGGNFAATRGRSPSREQSPGRNNQFNQMDRSMSPAATHYGRIGSVSPIRNLKISGVSSRRYPTTPIITHDACTLTKKHKDYDRLYSKHSGKRAALPDRNIMCYISGRKHTWVALDWCCNRLLEDGDTMVVTASINPNSKSLFARRLSSGSVYSKDVNWSESTIRNSPEYAKVVTENIMKYIMAILNPNKVLKITIELAVGGTKDVLKDMYSLYLPYLVVVAAKPTKAASTRSWVTSRVTDRLVKNFHVPVVIVPSLNMDLFEERLFRILNTRMEELEQGVDDPKMVKQLDQVGSYKLSDHRLAILADEQAEDSNAADSSVSNLRQLQHTTSVRIYNELAELLKHGNDKDKYKNWLKVVSSAAHSYGVNLAETAKSGGESAKLVRTLTGAPDPHYGRAKSMLLDPSPKPPPRSPHTPKIPTINIDSLGQNDQPRQPSSVKFDISHPKYGRFQSDTAVPMEPLRASRSTPQLSPQRSASQDKEKDRKGFFRNLFKRK</sequence>
<gene>
    <name evidence="2" type="ORF">OGAPHI_003322</name>
</gene>
<evidence type="ECO:0000313" key="2">
    <source>
        <dbReference type="EMBL" id="KAH3666873.1"/>
    </source>
</evidence>
<reference evidence="2" key="1">
    <citation type="journal article" date="2021" name="Open Biol.">
        <title>Shared evolutionary footprints suggest mitochondrial oxidative damage underlies multiple complex I losses in fungi.</title>
        <authorList>
            <person name="Schikora-Tamarit M.A."/>
            <person name="Marcet-Houben M."/>
            <person name="Nosek J."/>
            <person name="Gabaldon T."/>
        </authorList>
    </citation>
    <scope>NUCLEOTIDE SEQUENCE</scope>
    <source>
        <strain evidence="2">CBS6075</strain>
    </source>
</reference>
<evidence type="ECO:0000313" key="3">
    <source>
        <dbReference type="Proteomes" id="UP000769157"/>
    </source>
</evidence>
<dbReference type="PANTHER" id="PTHR47815:SF1">
    <property type="entry name" value="UNIVERSAL STRESS PROTEIN A FAMILY PROTEIN C25B2.10"/>
    <property type="match status" value="1"/>
</dbReference>
<feature type="compositionally biased region" description="Polar residues" evidence="1">
    <location>
        <begin position="648"/>
        <end position="660"/>
    </location>
</feature>
<feature type="compositionally biased region" description="Polar residues" evidence="1">
    <location>
        <begin position="199"/>
        <end position="212"/>
    </location>
</feature>
<dbReference type="GeneID" id="70235289"/>
<dbReference type="EMBL" id="JAEUBE010000199">
    <property type="protein sequence ID" value="KAH3666873.1"/>
    <property type="molecule type" value="Genomic_DNA"/>
</dbReference>
<accession>A0A9P8T5D2</accession>
<name>A0A9P8T5D2_9ASCO</name>
<dbReference type="AlphaFoldDB" id="A0A9P8T5D2"/>
<feature type="compositionally biased region" description="Polar residues" evidence="1">
    <location>
        <begin position="606"/>
        <end position="621"/>
    </location>
</feature>
<evidence type="ECO:0000256" key="1">
    <source>
        <dbReference type="SAM" id="MobiDB-lite"/>
    </source>
</evidence>
<reference evidence="2" key="2">
    <citation type="submission" date="2021-01" db="EMBL/GenBank/DDBJ databases">
        <authorList>
            <person name="Schikora-Tamarit M.A."/>
        </authorList>
    </citation>
    <scope>NUCLEOTIDE SEQUENCE</scope>
    <source>
        <strain evidence="2">CBS6075</strain>
    </source>
</reference>
<dbReference type="OrthoDB" id="843225at2759"/>